<protein>
    <submittedName>
        <fullName evidence="7">DNA-directed RNA polymerase I subunit RPA49</fullName>
    </submittedName>
</protein>
<keyword evidence="6" id="KW-0812">Transmembrane</keyword>
<keyword evidence="8" id="KW-1185">Reference proteome</keyword>
<dbReference type="GO" id="GO:0006351">
    <property type="term" value="P:DNA-templated transcription"/>
    <property type="evidence" value="ECO:0007669"/>
    <property type="project" value="InterPro"/>
</dbReference>
<accession>A0AAD9UUW7</accession>
<evidence type="ECO:0000256" key="6">
    <source>
        <dbReference type="SAM" id="Phobius"/>
    </source>
</evidence>
<keyword evidence="6" id="KW-0472">Membrane</keyword>
<feature type="transmembrane region" description="Helical" evidence="6">
    <location>
        <begin position="76"/>
        <end position="96"/>
    </location>
</feature>
<proteinExistence type="inferred from homology"/>
<dbReference type="Proteomes" id="UP001249851">
    <property type="component" value="Unassembled WGS sequence"/>
</dbReference>
<evidence type="ECO:0000256" key="4">
    <source>
        <dbReference type="ARBA" id="ARBA00023163"/>
    </source>
</evidence>
<sequence>MATATLEYVPSDTSSAKPFVVHFTNGNLNHSLNKKLNKKIKFAYYQWADHEDVRKKHRKTLLYVCMCSRMTMKSRINNGIVSILFPKIVWYVLGVYNSTTKVMKMYDTEIVTLQPKVLVDASLNSVEEDQESKPVLSFTEKNNLLTEAFGSDKRKRALASRLKNKVDKVDGVTEQYSYIPPFNADATTAAEVYVFDEIITPIEFDILQKTSLEFQNTNSEKVKEWRAQHRFPEYILQHLEVMPVNPTKRLHQSCCLLYLSYMMKLYHLTYKDLKRKDPLIEVPDVIKNRLFSLFSIEKGKSRAIPRRLKDKLVSYILVLALIIDDYSLEYSVILKDLGMAASRLKFHLKAIGCVVNSTRRLPGKRKAGDVLEPQRQMASLQVPLPPDFVMKVARQ</sequence>
<dbReference type="InterPro" id="IPR009668">
    <property type="entry name" value="RNA_pol-assoc_fac_A49-like"/>
</dbReference>
<evidence type="ECO:0000313" key="8">
    <source>
        <dbReference type="Proteomes" id="UP001249851"/>
    </source>
</evidence>
<keyword evidence="5" id="KW-0539">Nucleus</keyword>
<dbReference type="AlphaFoldDB" id="A0AAD9UUW7"/>
<keyword evidence="6" id="KW-1133">Transmembrane helix</keyword>
<dbReference type="EMBL" id="JARQWQ010000105">
    <property type="protein sequence ID" value="KAK2550879.1"/>
    <property type="molecule type" value="Genomic_DNA"/>
</dbReference>
<dbReference type="GO" id="GO:0003677">
    <property type="term" value="F:DNA binding"/>
    <property type="evidence" value="ECO:0007669"/>
    <property type="project" value="InterPro"/>
</dbReference>
<organism evidence="7 8">
    <name type="scientific">Acropora cervicornis</name>
    <name type="common">Staghorn coral</name>
    <dbReference type="NCBI Taxonomy" id="6130"/>
    <lineage>
        <taxon>Eukaryota</taxon>
        <taxon>Metazoa</taxon>
        <taxon>Cnidaria</taxon>
        <taxon>Anthozoa</taxon>
        <taxon>Hexacorallia</taxon>
        <taxon>Scleractinia</taxon>
        <taxon>Astrocoeniina</taxon>
        <taxon>Acroporidae</taxon>
        <taxon>Acropora</taxon>
    </lineage>
</organism>
<dbReference type="GO" id="GO:0000428">
    <property type="term" value="C:DNA-directed RNA polymerase complex"/>
    <property type="evidence" value="ECO:0007669"/>
    <property type="project" value="UniProtKB-KW"/>
</dbReference>
<evidence type="ECO:0000313" key="7">
    <source>
        <dbReference type="EMBL" id="KAK2550879.1"/>
    </source>
</evidence>
<comment type="caution">
    <text evidence="7">The sequence shown here is derived from an EMBL/GenBank/DDBJ whole genome shotgun (WGS) entry which is preliminary data.</text>
</comment>
<name>A0AAD9UUW7_ACRCE</name>
<evidence type="ECO:0000256" key="2">
    <source>
        <dbReference type="ARBA" id="ARBA00009430"/>
    </source>
</evidence>
<keyword evidence="4" id="KW-0804">Transcription</keyword>
<gene>
    <name evidence="7" type="ORF">P5673_028400</name>
</gene>
<dbReference type="GO" id="GO:0005730">
    <property type="term" value="C:nucleolus"/>
    <property type="evidence" value="ECO:0007669"/>
    <property type="project" value="UniProtKB-SubCell"/>
</dbReference>
<dbReference type="Pfam" id="PF06870">
    <property type="entry name" value="RNA_pol_I_A49"/>
    <property type="match status" value="2"/>
</dbReference>
<keyword evidence="3 7" id="KW-0240">DNA-directed RNA polymerase</keyword>
<evidence type="ECO:0000256" key="1">
    <source>
        <dbReference type="ARBA" id="ARBA00004604"/>
    </source>
</evidence>
<evidence type="ECO:0000256" key="5">
    <source>
        <dbReference type="ARBA" id="ARBA00023242"/>
    </source>
</evidence>
<reference evidence="7" key="1">
    <citation type="journal article" date="2023" name="G3 (Bethesda)">
        <title>Whole genome assembly and annotation of the endangered Caribbean coral Acropora cervicornis.</title>
        <authorList>
            <person name="Selwyn J.D."/>
            <person name="Vollmer S.V."/>
        </authorList>
    </citation>
    <scope>NUCLEOTIDE SEQUENCE</scope>
    <source>
        <strain evidence="7">K2</strain>
    </source>
</reference>
<comment type="similarity">
    <text evidence="2">Belongs to the eukaryotic RPA49/POLR1E RNA polymerase subunit family.</text>
</comment>
<dbReference type="PANTHER" id="PTHR14440">
    <property type="entry name" value="DNA-DIRECTED RNA POLYMERASE I SUBUNIT RPA49"/>
    <property type="match status" value="1"/>
</dbReference>
<reference evidence="7" key="2">
    <citation type="journal article" date="2023" name="Science">
        <title>Genomic signatures of disease resistance in endangered staghorn corals.</title>
        <authorList>
            <person name="Vollmer S.V."/>
            <person name="Selwyn J.D."/>
            <person name="Despard B.A."/>
            <person name="Roesel C.L."/>
        </authorList>
    </citation>
    <scope>NUCLEOTIDE SEQUENCE</scope>
    <source>
        <strain evidence="7">K2</strain>
    </source>
</reference>
<comment type="subcellular location">
    <subcellularLocation>
        <location evidence="1">Nucleus</location>
        <location evidence="1">Nucleolus</location>
    </subcellularLocation>
</comment>
<evidence type="ECO:0000256" key="3">
    <source>
        <dbReference type="ARBA" id="ARBA00022478"/>
    </source>
</evidence>